<accession>A0A0B4XHF5</accession>
<reference evidence="3 4" key="1">
    <citation type="journal article" date="2012" name="J. Bacteriol.">
        <title>Genome sequence of an alkane-degrading bacterium, Alcanivorax pacificus type strain W11-5, isolated from deep sea sediment.</title>
        <authorList>
            <person name="Lai Q."/>
            <person name="Shao Z."/>
        </authorList>
    </citation>
    <scope>NUCLEOTIDE SEQUENCE [LARGE SCALE GENOMIC DNA]</scope>
    <source>
        <strain evidence="3 4">W11-5</strain>
    </source>
</reference>
<evidence type="ECO:0000313" key="3">
    <source>
        <dbReference type="EMBL" id="AJD47579.1"/>
    </source>
</evidence>
<sequence length="85" mass="9494">MRRAVTLLLFASLSGPALAADDSEALLAEQRDAAQRERQELAERTDALAAQLAETQRLLKLQDAYLERLAEELARQRETADEPTE</sequence>
<evidence type="ECO:0008006" key="5">
    <source>
        <dbReference type="Google" id="ProtNLM"/>
    </source>
</evidence>
<feature type="coiled-coil region" evidence="1">
    <location>
        <begin position="20"/>
        <end position="58"/>
    </location>
</feature>
<keyword evidence="2" id="KW-0732">Signal</keyword>
<feature type="signal peptide" evidence="2">
    <location>
        <begin position="1"/>
        <end position="19"/>
    </location>
</feature>
<keyword evidence="4" id="KW-1185">Reference proteome</keyword>
<gene>
    <name evidence="3" type="ORF">S7S_05805</name>
</gene>
<dbReference type="KEGG" id="apac:S7S_05805"/>
<dbReference type="AlphaFoldDB" id="A0A0B4XHF5"/>
<dbReference type="OrthoDB" id="9889371at2"/>
<organism evidence="3 4">
    <name type="scientific">Isoalcanivorax pacificus W11-5</name>
    <dbReference type="NCBI Taxonomy" id="391936"/>
    <lineage>
        <taxon>Bacteria</taxon>
        <taxon>Pseudomonadati</taxon>
        <taxon>Pseudomonadota</taxon>
        <taxon>Gammaproteobacteria</taxon>
        <taxon>Oceanospirillales</taxon>
        <taxon>Alcanivoracaceae</taxon>
        <taxon>Isoalcanivorax</taxon>
    </lineage>
</organism>
<dbReference type="HOGENOM" id="CLU_2505429_0_0_6"/>
<evidence type="ECO:0000313" key="4">
    <source>
        <dbReference type="Proteomes" id="UP000006764"/>
    </source>
</evidence>
<dbReference type="Proteomes" id="UP000006764">
    <property type="component" value="Chromosome"/>
</dbReference>
<keyword evidence="1" id="KW-0175">Coiled coil</keyword>
<evidence type="ECO:0000256" key="1">
    <source>
        <dbReference type="SAM" id="Coils"/>
    </source>
</evidence>
<dbReference type="EMBL" id="CP004387">
    <property type="protein sequence ID" value="AJD47579.1"/>
    <property type="molecule type" value="Genomic_DNA"/>
</dbReference>
<feature type="chain" id="PRO_5005423511" description="Tol-pal system protein YbgF" evidence="2">
    <location>
        <begin position="20"/>
        <end position="85"/>
    </location>
</feature>
<proteinExistence type="predicted"/>
<dbReference type="STRING" id="391936.S7S_05805"/>
<evidence type="ECO:0000256" key="2">
    <source>
        <dbReference type="SAM" id="SignalP"/>
    </source>
</evidence>
<name>A0A0B4XHF5_9GAMM</name>
<protein>
    <recommendedName>
        <fullName evidence="5">Tol-pal system protein YbgF</fullName>
    </recommendedName>
</protein>
<dbReference type="RefSeq" id="WP_008737898.1">
    <property type="nucleotide sequence ID" value="NZ_CP004387.1"/>
</dbReference>